<organism evidence="3 4">
    <name type="scientific">Reticulomyxa filosa</name>
    <dbReference type="NCBI Taxonomy" id="46433"/>
    <lineage>
        <taxon>Eukaryota</taxon>
        <taxon>Sar</taxon>
        <taxon>Rhizaria</taxon>
        <taxon>Retaria</taxon>
        <taxon>Foraminifera</taxon>
        <taxon>Monothalamids</taxon>
        <taxon>Reticulomyxidae</taxon>
        <taxon>Reticulomyxa</taxon>
    </lineage>
</organism>
<feature type="coiled-coil region" evidence="1">
    <location>
        <begin position="217"/>
        <end position="298"/>
    </location>
</feature>
<sequence length="494" mass="59204">YKEMQASRDNDRVCIMHYEDKLHQFEIEIHTLANEKEQLQKKIEEIRKNPFQWEVLVDNTGDEKVVENERTVALNNDDPTKPWKNKFVKMVAKYQDLYRRLDELENEKKLLQNRLEQQPLIQKRNNAIMSVDNENKKLKEELEEKTRLWAEKEEMFDKHTKECSNLQKKYDKAILERDDLRRTLAENLRVKMEFGVSSSPSSDADDIYKEYWKLSNIESLIRKHQELAGAYRDLERNFDNYRQDMKEKMNEFKEKQEAVSTQFCLFLSFKSRKCFYLYQQQELQVQELVSQLQQIQAMEQSATIAQEHTGADEETNEQDGNWESTDDVRNRRQPRQRARQDTENQGEMESTDEHMRYVDNSEAAQQESEHEQGHEREYEIGTAANDPFDTEYTDDGLGKCLKELHQEYTEYRTTHMQQVQDLETEKVRLLTKQEHLEEQVNEVREQLQKITYENSHLKTTIEELKEQNSSLMEVLNRQKDTLLEKTKKIDDLEK</sequence>
<name>X6M8K0_RETFI</name>
<protein>
    <submittedName>
        <fullName evidence="3">Chromosome segregation protein</fullName>
    </submittedName>
</protein>
<dbReference type="Proteomes" id="UP000023152">
    <property type="component" value="Unassembled WGS sequence"/>
</dbReference>
<evidence type="ECO:0000313" key="3">
    <source>
        <dbReference type="EMBL" id="ETO09345.1"/>
    </source>
</evidence>
<evidence type="ECO:0000256" key="1">
    <source>
        <dbReference type="SAM" id="Coils"/>
    </source>
</evidence>
<keyword evidence="1" id="KW-0175">Coiled coil</keyword>
<dbReference type="AlphaFoldDB" id="X6M8K0"/>
<feature type="non-terminal residue" evidence="3">
    <location>
        <position position="494"/>
    </location>
</feature>
<accession>X6M8K0</accession>
<proteinExistence type="predicted"/>
<keyword evidence="4" id="KW-1185">Reference proteome</keyword>
<feature type="coiled-coil region" evidence="1">
    <location>
        <begin position="419"/>
        <end position="481"/>
    </location>
</feature>
<comment type="caution">
    <text evidence="3">The sequence shown here is derived from an EMBL/GenBank/DDBJ whole genome shotgun (WGS) entry which is preliminary data.</text>
</comment>
<feature type="coiled-coil region" evidence="1">
    <location>
        <begin position="87"/>
        <end position="183"/>
    </location>
</feature>
<feature type="coiled-coil region" evidence="1">
    <location>
        <begin position="15"/>
        <end position="49"/>
    </location>
</feature>
<reference evidence="3 4" key="1">
    <citation type="journal article" date="2013" name="Curr. Biol.">
        <title>The Genome of the Foraminiferan Reticulomyxa filosa.</title>
        <authorList>
            <person name="Glockner G."/>
            <person name="Hulsmann N."/>
            <person name="Schleicher M."/>
            <person name="Noegel A.A."/>
            <person name="Eichinger L."/>
            <person name="Gallinger C."/>
            <person name="Pawlowski J."/>
            <person name="Sierra R."/>
            <person name="Euteneuer U."/>
            <person name="Pillet L."/>
            <person name="Moustafa A."/>
            <person name="Platzer M."/>
            <person name="Groth M."/>
            <person name="Szafranski K."/>
            <person name="Schliwa M."/>
        </authorList>
    </citation>
    <scope>NUCLEOTIDE SEQUENCE [LARGE SCALE GENOMIC DNA]</scope>
</reference>
<dbReference type="EMBL" id="ASPP01024125">
    <property type="protein sequence ID" value="ETO09345.1"/>
    <property type="molecule type" value="Genomic_DNA"/>
</dbReference>
<gene>
    <name evidence="3" type="ORF">RFI_28032</name>
</gene>
<feature type="non-terminal residue" evidence="3">
    <location>
        <position position="1"/>
    </location>
</feature>
<feature type="region of interest" description="Disordered" evidence="2">
    <location>
        <begin position="307"/>
        <end position="391"/>
    </location>
</feature>
<evidence type="ECO:0000313" key="4">
    <source>
        <dbReference type="Proteomes" id="UP000023152"/>
    </source>
</evidence>
<evidence type="ECO:0000256" key="2">
    <source>
        <dbReference type="SAM" id="MobiDB-lite"/>
    </source>
</evidence>
<feature type="compositionally biased region" description="Basic and acidic residues" evidence="2">
    <location>
        <begin position="367"/>
        <end position="379"/>
    </location>
</feature>